<dbReference type="EC" id="5.2.1.8" evidence="2"/>
<comment type="catalytic activity">
    <reaction evidence="1">
        <text>[protein]-peptidylproline (omega=180) = [protein]-peptidylproline (omega=0)</text>
        <dbReference type="Rhea" id="RHEA:16237"/>
        <dbReference type="Rhea" id="RHEA-COMP:10747"/>
        <dbReference type="Rhea" id="RHEA-COMP:10748"/>
        <dbReference type="ChEBI" id="CHEBI:83833"/>
        <dbReference type="ChEBI" id="CHEBI:83834"/>
        <dbReference type="EC" id="5.2.1.8"/>
    </reaction>
</comment>
<gene>
    <name evidence="8" type="ORF">IQ266_15080</name>
</gene>
<sequence>MSRSITITPNDILQQAKYTFQMPGLVAQATHRQIIFDTAEREGLIVSTEELQQTADELRVTHKLLSARDTLKWLEQHQLSVEDFEDLAYTRLIREKLKVHLCAAKVPAYFAERQLDYAQAIIYEVTVESPELAMELFYSLQEHEQDFLGIVHRYTPEPMRRLSGDYRRIVRRHDLDPEISAAVFAATPPSSIKPIKTQSGYQIVYVAEIMPPELTSTLAAQIQEELFQKWLRRQTKRQDISLAIG</sequence>
<keyword evidence="4 6" id="KW-0697">Rotamase</keyword>
<organism evidence="8 9">
    <name type="scientific">Romeriopsis navalis LEGE 11480</name>
    <dbReference type="NCBI Taxonomy" id="2777977"/>
    <lineage>
        <taxon>Bacteria</taxon>
        <taxon>Bacillati</taxon>
        <taxon>Cyanobacteriota</taxon>
        <taxon>Cyanophyceae</taxon>
        <taxon>Leptolyngbyales</taxon>
        <taxon>Leptolyngbyaceae</taxon>
        <taxon>Romeriopsis</taxon>
        <taxon>Romeriopsis navalis</taxon>
    </lineage>
</organism>
<keyword evidence="5 6" id="KW-0413">Isomerase</keyword>
<evidence type="ECO:0000256" key="2">
    <source>
        <dbReference type="ARBA" id="ARBA00013194"/>
    </source>
</evidence>
<dbReference type="PANTHER" id="PTHR47245:SF1">
    <property type="entry name" value="FOLDASE PROTEIN PRSA"/>
    <property type="match status" value="1"/>
</dbReference>
<evidence type="ECO:0000256" key="6">
    <source>
        <dbReference type="PROSITE-ProRule" id="PRU00278"/>
    </source>
</evidence>
<proteinExistence type="predicted"/>
<evidence type="ECO:0000256" key="3">
    <source>
        <dbReference type="ARBA" id="ARBA00022729"/>
    </source>
</evidence>
<evidence type="ECO:0000256" key="1">
    <source>
        <dbReference type="ARBA" id="ARBA00000971"/>
    </source>
</evidence>
<dbReference type="RefSeq" id="WP_264325886.1">
    <property type="nucleotide sequence ID" value="NZ_JADEXQ010000051.1"/>
</dbReference>
<dbReference type="PANTHER" id="PTHR47245">
    <property type="entry name" value="PEPTIDYLPROLYL ISOMERASE"/>
    <property type="match status" value="1"/>
</dbReference>
<reference evidence="8" key="1">
    <citation type="submission" date="2020-10" db="EMBL/GenBank/DDBJ databases">
        <authorList>
            <person name="Castelo-Branco R."/>
            <person name="Eusebio N."/>
            <person name="Adriana R."/>
            <person name="Vieira A."/>
            <person name="Brugerolle De Fraissinette N."/>
            <person name="Rezende De Castro R."/>
            <person name="Schneider M.P."/>
            <person name="Vasconcelos V."/>
            <person name="Leao P.N."/>
        </authorList>
    </citation>
    <scope>NUCLEOTIDE SEQUENCE</scope>
    <source>
        <strain evidence="8">LEGE 11480</strain>
    </source>
</reference>
<feature type="domain" description="PpiC" evidence="7">
    <location>
        <begin position="55"/>
        <end position="208"/>
    </location>
</feature>
<protein>
    <recommendedName>
        <fullName evidence="2">peptidylprolyl isomerase</fullName>
        <ecNumber evidence="2">5.2.1.8</ecNumber>
    </recommendedName>
</protein>
<dbReference type="Proteomes" id="UP000625316">
    <property type="component" value="Unassembled WGS sequence"/>
</dbReference>
<evidence type="ECO:0000313" key="8">
    <source>
        <dbReference type="EMBL" id="MBE9031056.1"/>
    </source>
</evidence>
<evidence type="ECO:0000313" key="9">
    <source>
        <dbReference type="Proteomes" id="UP000625316"/>
    </source>
</evidence>
<dbReference type="Pfam" id="PF00639">
    <property type="entry name" value="Rotamase"/>
    <property type="match status" value="1"/>
</dbReference>
<dbReference type="SUPFAM" id="SSF109998">
    <property type="entry name" value="Triger factor/SurA peptide-binding domain-like"/>
    <property type="match status" value="1"/>
</dbReference>
<dbReference type="GO" id="GO:0003755">
    <property type="term" value="F:peptidyl-prolyl cis-trans isomerase activity"/>
    <property type="evidence" value="ECO:0007669"/>
    <property type="project" value="UniProtKB-KW"/>
</dbReference>
<dbReference type="PROSITE" id="PS50198">
    <property type="entry name" value="PPIC_PPIASE_2"/>
    <property type="match status" value="1"/>
</dbReference>
<evidence type="ECO:0000256" key="5">
    <source>
        <dbReference type="ARBA" id="ARBA00023235"/>
    </source>
</evidence>
<dbReference type="InterPro" id="IPR050245">
    <property type="entry name" value="PrsA_foldase"/>
</dbReference>
<comment type="caution">
    <text evidence="8">The sequence shown here is derived from an EMBL/GenBank/DDBJ whole genome shotgun (WGS) entry which is preliminary data.</text>
</comment>
<dbReference type="Gene3D" id="3.10.50.40">
    <property type="match status" value="1"/>
</dbReference>
<dbReference type="InterPro" id="IPR046357">
    <property type="entry name" value="PPIase_dom_sf"/>
</dbReference>
<accession>A0A928VM31</accession>
<keyword evidence="3" id="KW-0732">Signal</keyword>
<dbReference type="InterPro" id="IPR000297">
    <property type="entry name" value="PPIase_PpiC"/>
</dbReference>
<dbReference type="SUPFAM" id="SSF54534">
    <property type="entry name" value="FKBP-like"/>
    <property type="match status" value="1"/>
</dbReference>
<dbReference type="EMBL" id="JADEXQ010000051">
    <property type="protein sequence ID" value="MBE9031056.1"/>
    <property type="molecule type" value="Genomic_DNA"/>
</dbReference>
<dbReference type="AlphaFoldDB" id="A0A928VM31"/>
<keyword evidence="9" id="KW-1185">Reference proteome</keyword>
<evidence type="ECO:0000256" key="4">
    <source>
        <dbReference type="ARBA" id="ARBA00023110"/>
    </source>
</evidence>
<evidence type="ECO:0000259" key="7">
    <source>
        <dbReference type="PROSITE" id="PS50198"/>
    </source>
</evidence>
<dbReference type="InterPro" id="IPR027304">
    <property type="entry name" value="Trigger_fact/SurA_dom_sf"/>
</dbReference>
<name>A0A928VM31_9CYAN</name>